<dbReference type="GO" id="GO:0032196">
    <property type="term" value="P:transposition"/>
    <property type="evidence" value="ECO:0007669"/>
    <property type="project" value="TreeGrafter"/>
</dbReference>
<dbReference type="GO" id="GO:0004803">
    <property type="term" value="F:transposase activity"/>
    <property type="evidence" value="ECO:0007669"/>
    <property type="project" value="TreeGrafter"/>
</dbReference>
<dbReference type="EMBL" id="BRZI01000034">
    <property type="protein sequence ID" value="GLD31984.1"/>
    <property type="molecule type" value="Genomic_DNA"/>
</dbReference>
<accession>A0A9P3Q8N6</accession>
<sequence length="102" mass="11094">MTMIADRPVEVTDRVEVGHWEGDCIMGVGNRSAIGTLVERVTRFVILVHVPTGRPTAAAMANGIVDALGAPAPQLRRTLTWDQGKELALHQQTTGGGWRFEM</sequence>
<gene>
    <name evidence="2" type="ORF">Mkiyose1413_38670</name>
    <name evidence="1" type="ORF">SRL2020028_14350</name>
</gene>
<evidence type="ECO:0000313" key="2">
    <source>
        <dbReference type="EMBL" id="GLD31984.1"/>
    </source>
</evidence>
<evidence type="ECO:0008006" key="4">
    <source>
        <dbReference type="Google" id="ProtNLM"/>
    </source>
</evidence>
<dbReference type="Proteomes" id="UP001165663">
    <property type="component" value="Unassembled WGS sequence"/>
</dbReference>
<keyword evidence="3" id="KW-1185">Reference proteome</keyword>
<dbReference type="GO" id="GO:0005829">
    <property type="term" value="C:cytosol"/>
    <property type="evidence" value="ECO:0007669"/>
    <property type="project" value="TreeGrafter"/>
</dbReference>
<reference evidence="2" key="1">
    <citation type="submission" date="2022-08" db="EMBL/GenBank/DDBJ databases">
        <title>Mycobacterium kiyosense sp. nov., scotochromogenic slow-glowing species isolated from respiratory specimens.</title>
        <authorList>
            <person name="Fukano H."/>
            <person name="Kazumi Y."/>
            <person name="Sakagami N."/>
            <person name="Ato M."/>
            <person name="Mitarai S."/>
            <person name="Hoshino Y."/>
        </authorList>
    </citation>
    <scope>NUCLEOTIDE SEQUENCE</scope>
    <source>
        <strain evidence="2">1413</strain>
        <strain evidence="1">SRL2020-028</strain>
    </source>
</reference>
<evidence type="ECO:0000313" key="1">
    <source>
        <dbReference type="EMBL" id="GLB82179.1"/>
    </source>
</evidence>
<proteinExistence type="predicted"/>
<dbReference type="InterPro" id="IPR053392">
    <property type="entry name" value="Transposase_IS30-like"/>
</dbReference>
<name>A0A9P3Q8N6_9MYCO</name>
<comment type="caution">
    <text evidence="2">The sequence shown here is derived from an EMBL/GenBank/DDBJ whole genome shotgun (WGS) entry which is preliminary data.</text>
</comment>
<dbReference type="AlphaFoldDB" id="A0A9P3Q8N6"/>
<dbReference type="EMBL" id="BRXE01000009">
    <property type="protein sequence ID" value="GLB82179.1"/>
    <property type="molecule type" value="Genomic_DNA"/>
</dbReference>
<dbReference type="InterPro" id="IPR051917">
    <property type="entry name" value="Transposase-Integrase"/>
</dbReference>
<evidence type="ECO:0000313" key="3">
    <source>
        <dbReference type="Proteomes" id="UP001064782"/>
    </source>
</evidence>
<dbReference type="PANTHER" id="PTHR10948:SF23">
    <property type="entry name" value="TRANSPOSASE INSI FOR INSERTION SEQUENCE ELEMENT IS30A-RELATED"/>
    <property type="match status" value="1"/>
</dbReference>
<dbReference type="PANTHER" id="PTHR10948">
    <property type="entry name" value="TRANSPOSASE"/>
    <property type="match status" value="1"/>
</dbReference>
<dbReference type="Proteomes" id="UP001064782">
    <property type="component" value="Unassembled WGS sequence"/>
</dbReference>
<dbReference type="NCBIfam" id="NF033563">
    <property type="entry name" value="transpos_IS30"/>
    <property type="match status" value="1"/>
</dbReference>
<protein>
    <recommendedName>
        <fullName evidence="4">IS30 family transposase</fullName>
    </recommendedName>
</protein>
<organism evidence="2 3">
    <name type="scientific">Mycobacterium kiyosense</name>
    <dbReference type="NCBI Taxonomy" id="2871094"/>
    <lineage>
        <taxon>Bacteria</taxon>
        <taxon>Bacillati</taxon>
        <taxon>Actinomycetota</taxon>
        <taxon>Actinomycetes</taxon>
        <taxon>Mycobacteriales</taxon>
        <taxon>Mycobacteriaceae</taxon>
        <taxon>Mycobacterium</taxon>
    </lineage>
</organism>